<name>A0A9P0JVN3_ACAOB</name>
<evidence type="ECO:0000313" key="1">
    <source>
        <dbReference type="EMBL" id="CAH1962199.1"/>
    </source>
</evidence>
<sequence>MGTEGRVARNWGAEAAWATPGMVRAVMMGELVMVMEIGSIGQERRHILGIWQQHYSSSLLNRS</sequence>
<gene>
    <name evidence="1" type="ORF">ACAOBT_LOCUS4561</name>
</gene>
<organism evidence="1 2">
    <name type="scientific">Acanthoscelides obtectus</name>
    <name type="common">Bean weevil</name>
    <name type="synonym">Bruchus obtectus</name>
    <dbReference type="NCBI Taxonomy" id="200917"/>
    <lineage>
        <taxon>Eukaryota</taxon>
        <taxon>Metazoa</taxon>
        <taxon>Ecdysozoa</taxon>
        <taxon>Arthropoda</taxon>
        <taxon>Hexapoda</taxon>
        <taxon>Insecta</taxon>
        <taxon>Pterygota</taxon>
        <taxon>Neoptera</taxon>
        <taxon>Endopterygota</taxon>
        <taxon>Coleoptera</taxon>
        <taxon>Polyphaga</taxon>
        <taxon>Cucujiformia</taxon>
        <taxon>Chrysomeloidea</taxon>
        <taxon>Chrysomelidae</taxon>
        <taxon>Bruchinae</taxon>
        <taxon>Bruchini</taxon>
        <taxon>Acanthoscelides</taxon>
    </lineage>
</organism>
<dbReference type="EMBL" id="CAKOFQ010006700">
    <property type="protein sequence ID" value="CAH1962199.1"/>
    <property type="molecule type" value="Genomic_DNA"/>
</dbReference>
<reference evidence="1" key="1">
    <citation type="submission" date="2022-03" db="EMBL/GenBank/DDBJ databases">
        <authorList>
            <person name="Sayadi A."/>
        </authorList>
    </citation>
    <scope>NUCLEOTIDE SEQUENCE</scope>
</reference>
<protein>
    <submittedName>
        <fullName evidence="1">Uncharacterized protein</fullName>
    </submittedName>
</protein>
<dbReference type="Proteomes" id="UP001152888">
    <property type="component" value="Unassembled WGS sequence"/>
</dbReference>
<proteinExistence type="predicted"/>
<keyword evidence="2" id="KW-1185">Reference proteome</keyword>
<dbReference type="AlphaFoldDB" id="A0A9P0JVN3"/>
<evidence type="ECO:0000313" key="2">
    <source>
        <dbReference type="Proteomes" id="UP001152888"/>
    </source>
</evidence>
<comment type="caution">
    <text evidence="1">The sequence shown here is derived from an EMBL/GenBank/DDBJ whole genome shotgun (WGS) entry which is preliminary data.</text>
</comment>
<accession>A0A9P0JVN3</accession>